<gene>
    <name evidence="3" type="ORF">GGE60_002710</name>
</gene>
<name>A0A7W6ZU06_9HYPH</name>
<feature type="signal peptide" evidence="1">
    <location>
        <begin position="1"/>
        <end position="23"/>
    </location>
</feature>
<proteinExistence type="predicted"/>
<dbReference type="PANTHER" id="PTHR36933">
    <property type="entry name" value="SLL0788 PROTEIN"/>
    <property type="match status" value="1"/>
</dbReference>
<evidence type="ECO:0000313" key="4">
    <source>
        <dbReference type="Proteomes" id="UP000543836"/>
    </source>
</evidence>
<keyword evidence="4" id="KW-1185">Reference proteome</keyword>
<dbReference type="PANTHER" id="PTHR36933:SF1">
    <property type="entry name" value="SLL0788 PROTEIN"/>
    <property type="match status" value="1"/>
</dbReference>
<comment type="caution">
    <text evidence="3">The sequence shown here is derived from an EMBL/GenBank/DDBJ whole genome shotgun (WGS) entry which is preliminary data.</text>
</comment>
<dbReference type="Proteomes" id="UP000543836">
    <property type="component" value="Unassembled WGS sequence"/>
</dbReference>
<dbReference type="EMBL" id="JACIIG010000005">
    <property type="protein sequence ID" value="MBB4568594.1"/>
    <property type="molecule type" value="Genomic_DNA"/>
</dbReference>
<keyword evidence="1" id="KW-0732">Signal</keyword>
<dbReference type="InterPro" id="IPR005183">
    <property type="entry name" value="DUF305_CopM-like"/>
</dbReference>
<dbReference type="OrthoDB" id="517560at2"/>
<evidence type="ECO:0000313" key="3">
    <source>
        <dbReference type="EMBL" id="MBB4568594.1"/>
    </source>
</evidence>
<dbReference type="InterPro" id="IPR012347">
    <property type="entry name" value="Ferritin-like"/>
</dbReference>
<organism evidence="3 4">
    <name type="scientific">Rhizobium leucaenae</name>
    <dbReference type="NCBI Taxonomy" id="29450"/>
    <lineage>
        <taxon>Bacteria</taxon>
        <taxon>Pseudomonadati</taxon>
        <taxon>Pseudomonadota</taxon>
        <taxon>Alphaproteobacteria</taxon>
        <taxon>Hyphomicrobiales</taxon>
        <taxon>Rhizobiaceae</taxon>
        <taxon>Rhizobium/Agrobacterium group</taxon>
        <taxon>Rhizobium</taxon>
    </lineage>
</organism>
<dbReference type="Gene3D" id="1.20.1260.10">
    <property type="match status" value="1"/>
</dbReference>
<feature type="chain" id="PRO_5031053967" evidence="1">
    <location>
        <begin position="24"/>
        <end position="122"/>
    </location>
</feature>
<protein>
    <submittedName>
        <fullName evidence="3">Uncharacterized protein (DUF305 family)</fullName>
    </submittedName>
</protein>
<sequence>MPLSKSIILAGAFALALIVPALADDVSGMDMSKPMGNQGASSKAFNDAMGKMHQDMMITYSGDADADFVRGMIPHHQGAVDMARIELKYGKDPELRKLADSVIKAQEAEIKEMNTWLKKHGK</sequence>
<accession>A0A7W6ZU06</accession>
<dbReference type="Pfam" id="PF03713">
    <property type="entry name" value="DUF305"/>
    <property type="match status" value="1"/>
</dbReference>
<dbReference type="GeneID" id="32530089"/>
<evidence type="ECO:0000256" key="1">
    <source>
        <dbReference type="SAM" id="SignalP"/>
    </source>
</evidence>
<dbReference type="AlphaFoldDB" id="A0A7W6ZU06"/>
<dbReference type="RefSeq" id="WP_028750526.1">
    <property type="nucleotide sequence ID" value="NZ_JACIIG010000005.1"/>
</dbReference>
<feature type="domain" description="DUF305" evidence="2">
    <location>
        <begin position="34"/>
        <end position="117"/>
    </location>
</feature>
<evidence type="ECO:0000259" key="2">
    <source>
        <dbReference type="Pfam" id="PF03713"/>
    </source>
</evidence>
<reference evidence="3 4" key="1">
    <citation type="submission" date="2020-08" db="EMBL/GenBank/DDBJ databases">
        <title>Genomic Encyclopedia of Type Strains, Phase IV (KMG-V): Genome sequencing to study the core and pangenomes of soil and plant-associated prokaryotes.</title>
        <authorList>
            <person name="Whitman W."/>
        </authorList>
    </citation>
    <scope>NUCLEOTIDE SEQUENCE [LARGE SCALE GENOMIC DNA]</scope>
    <source>
        <strain evidence="3 4">SEMIA 492</strain>
    </source>
</reference>